<evidence type="ECO:0000313" key="3">
    <source>
        <dbReference type="Proteomes" id="UP001417504"/>
    </source>
</evidence>
<keyword evidence="3" id="KW-1185">Reference proteome</keyword>
<organism evidence="1 3">
    <name type="scientific">Stephania japonica</name>
    <dbReference type="NCBI Taxonomy" id="461633"/>
    <lineage>
        <taxon>Eukaryota</taxon>
        <taxon>Viridiplantae</taxon>
        <taxon>Streptophyta</taxon>
        <taxon>Embryophyta</taxon>
        <taxon>Tracheophyta</taxon>
        <taxon>Spermatophyta</taxon>
        <taxon>Magnoliopsida</taxon>
        <taxon>Ranunculales</taxon>
        <taxon>Menispermaceae</taxon>
        <taxon>Menispermoideae</taxon>
        <taxon>Cissampelideae</taxon>
        <taxon>Stephania</taxon>
    </lineage>
</organism>
<dbReference type="AlphaFoldDB" id="A0AAP0PT15"/>
<evidence type="ECO:0000313" key="1">
    <source>
        <dbReference type="EMBL" id="KAK9155407.1"/>
    </source>
</evidence>
<dbReference type="EMBL" id="JBBNAE010000001">
    <property type="protein sequence ID" value="KAK9155407.1"/>
    <property type="molecule type" value="Genomic_DNA"/>
</dbReference>
<reference evidence="1 3" key="1">
    <citation type="submission" date="2024-01" db="EMBL/GenBank/DDBJ databases">
        <title>Genome assemblies of Stephania.</title>
        <authorList>
            <person name="Yang L."/>
        </authorList>
    </citation>
    <scope>NUCLEOTIDE SEQUENCE [LARGE SCALE GENOMIC DNA]</scope>
    <source>
        <strain evidence="1">QJT</strain>
        <tissue evidence="1">Leaf</tissue>
    </source>
</reference>
<evidence type="ECO:0000313" key="2">
    <source>
        <dbReference type="EMBL" id="KAK9155411.1"/>
    </source>
</evidence>
<name>A0AAP0PT15_9MAGN</name>
<proteinExistence type="predicted"/>
<dbReference type="Proteomes" id="UP001417504">
    <property type="component" value="Unassembled WGS sequence"/>
</dbReference>
<protein>
    <submittedName>
        <fullName evidence="1">Uncharacterized protein</fullName>
    </submittedName>
</protein>
<gene>
    <name evidence="1" type="ORF">Sjap_002887</name>
    <name evidence="2" type="ORF">Sjap_002891</name>
</gene>
<sequence length="58" mass="6493">MLFVPTLFVGSQAQDIELARKLWDFSLSLMHGMGSRFLVQSEFRNQGVGVNLSSSFVL</sequence>
<accession>A0AAP0PT15</accession>
<comment type="caution">
    <text evidence="1">The sequence shown here is derived from an EMBL/GenBank/DDBJ whole genome shotgun (WGS) entry which is preliminary data.</text>
</comment>
<dbReference type="EMBL" id="JBBNAE010000001">
    <property type="protein sequence ID" value="KAK9155411.1"/>
    <property type="molecule type" value="Genomic_DNA"/>
</dbReference>